<reference evidence="3 4" key="1">
    <citation type="journal article" date="2014" name="Int. J. Syst. Evol. Microbiol.">
        <title>Nocardioides zeae sp. nov., isolated from the stem of Zea mays.</title>
        <authorList>
            <person name="Glaeser S.P."/>
            <person name="McInroy J.A."/>
            <person name="Busse H.J."/>
            <person name="Kampfer P."/>
        </authorList>
    </citation>
    <scope>NUCLEOTIDE SEQUENCE [LARGE SCALE GENOMIC DNA]</scope>
    <source>
        <strain evidence="3 4">JCM 30728</strain>
    </source>
</reference>
<keyword evidence="4" id="KW-1185">Reference proteome</keyword>
<feature type="domain" description="VanZ-like" evidence="2">
    <location>
        <begin position="45"/>
        <end position="161"/>
    </location>
</feature>
<dbReference type="AlphaFoldDB" id="A0A6P0HI77"/>
<dbReference type="PANTHER" id="PTHR36834">
    <property type="entry name" value="MEMBRANE PROTEIN-RELATED"/>
    <property type="match status" value="1"/>
</dbReference>
<keyword evidence="1" id="KW-0472">Membrane</keyword>
<dbReference type="InterPro" id="IPR053150">
    <property type="entry name" value="Teicoplanin_resist-assoc"/>
</dbReference>
<comment type="caution">
    <text evidence="3">The sequence shown here is derived from an EMBL/GenBank/DDBJ whole genome shotgun (WGS) entry which is preliminary data.</text>
</comment>
<dbReference type="EMBL" id="JAAGXA010000002">
    <property type="protein sequence ID" value="NEN77335.1"/>
    <property type="molecule type" value="Genomic_DNA"/>
</dbReference>
<dbReference type="RefSeq" id="WP_163770713.1">
    <property type="nucleotide sequence ID" value="NZ_JAAGXA010000002.1"/>
</dbReference>
<evidence type="ECO:0000313" key="4">
    <source>
        <dbReference type="Proteomes" id="UP000468687"/>
    </source>
</evidence>
<gene>
    <name evidence="3" type="ORF">G3T38_03495</name>
</gene>
<proteinExistence type="predicted"/>
<dbReference type="Pfam" id="PF04892">
    <property type="entry name" value="VanZ"/>
    <property type="match status" value="1"/>
</dbReference>
<evidence type="ECO:0000313" key="3">
    <source>
        <dbReference type="EMBL" id="NEN77335.1"/>
    </source>
</evidence>
<organism evidence="3 4">
    <name type="scientific">Nocardioides zeae</name>
    <dbReference type="NCBI Taxonomy" id="1457234"/>
    <lineage>
        <taxon>Bacteria</taxon>
        <taxon>Bacillati</taxon>
        <taxon>Actinomycetota</taxon>
        <taxon>Actinomycetes</taxon>
        <taxon>Propionibacteriales</taxon>
        <taxon>Nocardioidaceae</taxon>
        <taxon>Nocardioides</taxon>
    </lineage>
</organism>
<keyword evidence="1" id="KW-0812">Transmembrane</keyword>
<feature type="transmembrane region" description="Helical" evidence="1">
    <location>
        <begin position="6"/>
        <end position="26"/>
    </location>
</feature>
<keyword evidence="1" id="KW-1133">Transmembrane helix</keyword>
<feature type="transmembrane region" description="Helical" evidence="1">
    <location>
        <begin position="145"/>
        <end position="163"/>
    </location>
</feature>
<name>A0A6P0HI77_9ACTN</name>
<dbReference type="Proteomes" id="UP000468687">
    <property type="component" value="Unassembled WGS sequence"/>
</dbReference>
<sequence>MFRQVPVLPVVVPIAAVVLLGLLLHLRRRGLLDLQRASVALALAAYVAGVVANTVFPIYLDKPTSTAPWHAGLALVPLHDYEVADALMNVGVFLPVGVLASLLLARPSWARVLAAAALFSLVIEVTQYVTARTLGGGHVADADDLLWNVVGGVLGWGLLRLAVRAPALARLHDRFAWR</sequence>
<feature type="transmembrane region" description="Helical" evidence="1">
    <location>
        <begin position="112"/>
        <end position="130"/>
    </location>
</feature>
<dbReference type="InterPro" id="IPR006976">
    <property type="entry name" value="VanZ-like"/>
</dbReference>
<evidence type="ECO:0000259" key="2">
    <source>
        <dbReference type="Pfam" id="PF04892"/>
    </source>
</evidence>
<feature type="transmembrane region" description="Helical" evidence="1">
    <location>
        <begin position="86"/>
        <end position="105"/>
    </location>
</feature>
<accession>A0A6P0HI77</accession>
<protein>
    <submittedName>
        <fullName evidence="3">VanZ family protein</fullName>
    </submittedName>
</protein>
<evidence type="ECO:0000256" key="1">
    <source>
        <dbReference type="SAM" id="Phobius"/>
    </source>
</evidence>
<dbReference type="PANTHER" id="PTHR36834:SF1">
    <property type="entry name" value="INTEGRAL MEMBRANE PROTEIN"/>
    <property type="match status" value="1"/>
</dbReference>
<feature type="transmembrane region" description="Helical" evidence="1">
    <location>
        <begin position="38"/>
        <end position="60"/>
    </location>
</feature>